<proteinExistence type="predicted"/>
<sequence length="331" mass="35458">MAGARRPWGAITGCRRRPALHLKRGLSPQPWPSRRRHPAGRGVTATVTTCIVEEGMDGPLCQHAVAPGQSSWLPECRSGQKLNRPGRGVTKALQPDRFREMLSDHVPLDQAEPSFNTHISKHTGSSDSSEKRAAVTSGSSLRCQRFYKHADGPRGPGATGQLVTADAEDPGRGVPARPTSRPQLGGRDGGLERAFHRLPAPNSQLPLKDPLIYEADQIHKRILSGAPQNPRAKGRGNETTALGCFFLKGDKGGERLGGGGSPTADDRPLGGGVVRGDGIATLLQTGETQTLSPAFTEERARGGGFKLHGVKLYPRATGLVRRITIYFISLF</sequence>
<evidence type="ECO:0000313" key="3">
    <source>
        <dbReference type="Proteomes" id="UP001221898"/>
    </source>
</evidence>
<accession>A0AAD7RX83</accession>
<comment type="caution">
    <text evidence="2">The sequence shown here is derived from an EMBL/GenBank/DDBJ whole genome shotgun (WGS) entry which is preliminary data.</text>
</comment>
<organism evidence="2 3">
    <name type="scientific">Aldrovandia affinis</name>
    <dbReference type="NCBI Taxonomy" id="143900"/>
    <lineage>
        <taxon>Eukaryota</taxon>
        <taxon>Metazoa</taxon>
        <taxon>Chordata</taxon>
        <taxon>Craniata</taxon>
        <taxon>Vertebrata</taxon>
        <taxon>Euteleostomi</taxon>
        <taxon>Actinopterygii</taxon>
        <taxon>Neopterygii</taxon>
        <taxon>Teleostei</taxon>
        <taxon>Notacanthiformes</taxon>
        <taxon>Halosauridae</taxon>
        <taxon>Aldrovandia</taxon>
    </lineage>
</organism>
<reference evidence="2" key="1">
    <citation type="journal article" date="2023" name="Science">
        <title>Genome structures resolve the early diversification of teleost fishes.</title>
        <authorList>
            <person name="Parey E."/>
            <person name="Louis A."/>
            <person name="Montfort J."/>
            <person name="Bouchez O."/>
            <person name="Roques C."/>
            <person name="Iampietro C."/>
            <person name="Lluch J."/>
            <person name="Castinel A."/>
            <person name="Donnadieu C."/>
            <person name="Desvignes T."/>
            <person name="Floi Bucao C."/>
            <person name="Jouanno E."/>
            <person name="Wen M."/>
            <person name="Mejri S."/>
            <person name="Dirks R."/>
            <person name="Jansen H."/>
            <person name="Henkel C."/>
            <person name="Chen W.J."/>
            <person name="Zahm M."/>
            <person name="Cabau C."/>
            <person name="Klopp C."/>
            <person name="Thompson A.W."/>
            <person name="Robinson-Rechavi M."/>
            <person name="Braasch I."/>
            <person name="Lecointre G."/>
            <person name="Bobe J."/>
            <person name="Postlethwait J.H."/>
            <person name="Berthelot C."/>
            <person name="Roest Crollius H."/>
            <person name="Guiguen Y."/>
        </authorList>
    </citation>
    <scope>NUCLEOTIDE SEQUENCE</scope>
    <source>
        <strain evidence="2">NC1722</strain>
    </source>
</reference>
<name>A0AAD7RX83_9TELE</name>
<evidence type="ECO:0000256" key="1">
    <source>
        <dbReference type="SAM" id="MobiDB-lite"/>
    </source>
</evidence>
<evidence type="ECO:0000313" key="2">
    <source>
        <dbReference type="EMBL" id="KAJ8392071.1"/>
    </source>
</evidence>
<feature type="region of interest" description="Disordered" evidence="1">
    <location>
        <begin position="111"/>
        <end position="138"/>
    </location>
</feature>
<keyword evidence="3" id="KW-1185">Reference proteome</keyword>
<dbReference type="AlphaFoldDB" id="A0AAD7RX83"/>
<gene>
    <name evidence="2" type="ORF">AAFF_G00078770</name>
</gene>
<feature type="region of interest" description="Disordered" evidence="1">
    <location>
        <begin position="165"/>
        <end position="186"/>
    </location>
</feature>
<protein>
    <submittedName>
        <fullName evidence="2">Uncharacterized protein</fullName>
    </submittedName>
</protein>
<feature type="compositionally biased region" description="Polar residues" evidence="1">
    <location>
        <begin position="113"/>
        <end position="127"/>
    </location>
</feature>
<dbReference type="Proteomes" id="UP001221898">
    <property type="component" value="Unassembled WGS sequence"/>
</dbReference>
<dbReference type="EMBL" id="JAINUG010000149">
    <property type="protein sequence ID" value="KAJ8392071.1"/>
    <property type="molecule type" value="Genomic_DNA"/>
</dbReference>